<dbReference type="PROSITE" id="PS00108">
    <property type="entry name" value="PROTEIN_KINASE_ST"/>
    <property type="match status" value="1"/>
</dbReference>
<proteinExistence type="inferred from homology"/>
<comment type="catalytic activity">
    <reaction evidence="8">
        <text>L-seryl-[protein] + ATP = O-phospho-L-seryl-[protein] + ADP + H(+)</text>
        <dbReference type="Rhea" id="RHEA:17989"/>
        <dbReference type="Rhea" id="RHEA-COMP:9863"/>
        <dbReference type="Rhea" id="RHEA-COMP:11604"/>
        <dbReference type="ChEBI" id="CHEBI:15378"/>
        <dbReference type="ChEBI" id="CHEBI:29999"/>
        <dbReference type="ChEBI" id="CHEBI:30616"/>
        <dbReference type="ChEBI" id="CHEBI:83421"/>
        <dbReference type="ChEBI" id="CHEBI:456216"/>
        <dbReference type="EC" id="2.7.12.1"/>
    </reaction>
</comment>
<keyword evidence="4" id="KW-0808">Transferase</keyword>
<dbReference type="InterPro" id="IPR017441">
    <property type="entry name" value="Protein_kinase_ATP_BS"/>
</dbReference>
<accession>A0AAU9JJM9</accession>
<evidence type="ECO:0000256" key="9">
    <source>
        <dbReference type="ARBA" id="ARBA00049308"/>
    </source>
</evidence>
<evidence type="ECO:0000259" key="13">
    <source>
        <dbReference type="PROSITE" id="PS50011"/>
    </source>
</evidence>
<dbReference type="PROSITE" id="PS50011">
    <property type="entry name" value="PROTEIN_KINASE_DOM"/>
    <property type="match status" value="1"/>
</dbReference>
<feature type="domain" description="Protein kinase" evidence="13">
    <location>
        <begin position="163"/>
        <end position="459"/>
    </location>
</feature>
<evidence type="ECO:0000256" key="7">
    <source>
        <dbReference type="ARBA" id="ARBA00022840"/>
    </source>
</evidence>
<evidence type="ECO:0000313" key="15">
    <source>
        <dbReference type="Proteomes" id="UP001162131"/>
    </source>
</evidence>
<dbReference type="InterPro" id="IPR042521">
    <property type="entry name" value="DYRK"/>
</dbReference>
<sequence>MNTSLSIPKKPNSCNSSVLAAASLNHTGKNIPKILTPRVRGENGPLLMLDKLNSSNASVLSSASLNQTTRNITKNLHAHTPRMKENIPATDEVKFPMPGASALKSYKAYLSSWEQGEILDYNKIYFIGNHAKKSHLRVGPNNGFDDDRGDYKISLGDHICYRYEVNQQLGKGSFGQVFKAYDHKDKEFVAMKIIRNKSRFHQQGVVEVKVLKALKDHDSQDRYNVVHIKDFFIFRKHLCITFELLSINLYDFIKSNHFHGLSLPLIRRFAYQILQCLKLSHRLGIIHCDLKPENILLRQSNKSSLKVIDFGSSCYEDQKLYTYIQSRFYRAPEIMLGIPYTTGIDMWSFGCILVELYTGYPLFPGESELEQLQCIMEVKGIPPYSILQQSTRSKLFFDPSGYPKITANSRGKKHYPSTKELKEILRDTDAPFQDFIEKCLEWDPERRIKAEEALKHMWIMEGISRPPTSSTPKAAEIPKPTHKHKLSYQEYAKSTRHSKPGSFLF</sequence>
<keyword evidence="7 11" id="KW-0067">ATP-binding</keyword>
<dbReference type="PROSITE" id="PS00107">
    <property type="entry name" value="PROTEIN_KINASE_ATP"/>
    <property type="match status" value="1"/>
</dbReference>
<dbReference type="SUPFAM" id="SSF56112">
    <property type="entry name" value="Protein kinase-like (PK-like)"/>
    <property type="match status" value="1"/>
</dbReference>
<keyword evidence="15" id="KW-1185">Reference proteome</keyword>
<dbReference type="AlphaFoldDB" id="A0AAU9JJM9"/>
<dbReference type="Gene3D" id="1.10.510.10">
    <property type="entry name" value="Transferase(Phosphotransferase) domain 1"/>
    <property type="match status" value="1"/>
</dbReference>
<evidence type="ECO:0000313" key="14">
    <source>
        <dbReference type="EMBL" id="CAG9321914.1"/>
    </source>
</evidence>
<evidence type="ECO:0000256" key="5">
    <source>
        <dbReference type="ARBA" id="ARBA00022741"/>
    </source>
</evidence>
<dbReference type="Gene3D" id="3.30.10.30">
    <property type="entry name" value="DYRK"/>
    <property type="match status" value="1"/>
</dbReference>
<evidence type="ECO:0000256" key="2">
    <source>
        <dbReference type="ARBA" id="ARBA00013203"/>
    </source>
</evidence>
<organism evidence="14 15">
    <name type="scientific">Blepharisma stoltei</name>
    <dbReference type="NCBI Taxonomy" id="1481888"/>
    <lineage>
        <taxon>Eukaryota</taxon>
        <taxon>Sar</taxon>
        <taxon>Alveolata</taxon>
        <taxon>Ciliophora</taxon>
        <taxon>Postciliodesmatophora</taxon>
        <taxon>Heterotrichea</taxon>
        <taxon>Heterotrichida</taxon>
        <taxon>Blepharismidae</taxon>
        <taxon>Blepharisma</taxon>
    </lineage>
</organism>
<dbReference type="GO" id="GO:0004712">
    <property type="term" value="F:protein serine/threonine/tyrosine kinase activity"/>
    <property type="evidence" value="ECO:0007669"/>
    <property type="project" value="UniProtKB-EC"/>
</dbReference>
<feature type="binding site" evidence="11">
    <location>
        <position position="192"/>
    </location>
    <ligand>
        <name>ATP</name>
        <dbReference type="ChEBI" id="CHEBI:30616"/>
    </ligand>
</feature>
<dbReference type="InterPro" id="IPR000719">
    <property type="entry name" value="Prot_kinase_dom"/>
</dbReference>
<dbReference type="PANTHER" id="PTHR24058">
    <property type="entry name" value="DUAL SPECIFICITY PROTEIN KINASE"/>
    <property type="match status" value="1"/>
</dbReference>
<comment type="caution">
    <text evidence="14">The sequence shown here is derived from an EMBL/GenBank/DDBJ whole genome shotgun (WGS) entry which is preliminary data.</text>
</comment>
<evidence type="ECO:0000256" key="10">
    <source>
        <dbReference type="ARBA" id="ARBA00051680"/>
    </source>
</evidence>
<dbReference type="PANTHER" id="PTHR24058:SF22">
    <property type="entry name" value="DUAL SPECIFICITY TYROSINE-PHOSPHORYLATION-REGULATED KINASE 4"/>
    <property type="match status" value="1"/>
</dbReference>
<keyword evidence="3" id="KW-0723">Serine/threonine-protein kinase</keyword>
<dbReference type="InterPro" id="IPR011009">
    <property type="entry name" value="Kinase-like_dom_sf"/>
</dbReference>
<protein>
    <recommendedName>
        <fullName evidence="2">dual-specificity kinase</fullName>
        <ecNumber evidence="2">2.7.12.1</ecNumber>
    </recommendedName>
</protein>
<evidence type="ECO:0000256" key="1">
    <source>
        <dbReference type="ARBA" id="ARBA00008867"/>
    </source>
</evidence>
<dbReference type="Proteomes" id="UP001162131">
    <property type="component" value="Unassembled WGS sequence"/>
</dbReference>
<comment type="catalytic activity">
    <reaction evidence="9">
        <text>L-threonyl-[protein] + ATP = O-phospho-L-threonyl-[protein] + ADP + H(+)</text>
        <dbReference type="Rhea" id="RHEA:46608"/>
        <dbReference type="Rhea" id="RHEA-COMP:11060"/>
        <dbReference type="Rhea" id="RHEA-COMP:11605"/>
        <dbReference type="ChEBI" id="CHEBI:15378"/>
        <dbReference type="ChEBI" id="CHEBI:30013"/>
        <dbReference type="ChEBI" id="CHEBI:30616"/>
        <dbReference type="ChEBI" id="CHEBI:61977"/>
        <dbReference type="ChEBI" id="CHEBI:456216"/>
        <dbReference type="EC" id="2.7.12.1"/>
    </reaction>
</comment>
<name>A0AAU9JJM9_9CILI</name>
<dbReference type="FunFam" id="1.10.510.10:FF:000624">
    <property type="entry name" value="Mitogen-activated protein kinase"/>
    <property type="match status" value="1"/>
</dbReference>
<reference evidence="14" key="1">
    <citation type="submission" date="2021-09" db="EMBL/GenBank/DDBJ databases">
        <authorList>
            <consortium name="AG Swart"/>
            <person name="Singh M."/>
            <person name="Singh A."/>
            <person name="Seah K."/>
            <person name="Emmerich C."/>
        </authorList>
    </citation>
    <scope>NUCLEOTIDE SEQUENCE</scope>
    <source>
        <strain evidence="14">ATCC30299</strain>
    </source>
</reference>
<evidence type="ECO:0000256" key="8">
    <source>
        <dbReference type="ARBA" id="ARBA00049003"/>
    </source>
</evidence>
<comment type="catalytic activity">
    <reaction evidence="10">
        <text>L-tyrosyl-[protein] + ATP = O-phospho-L-tyrosyl-[protein] + ADP + H(+)</text>
        <dbReference type="Rhea" id="RHEA:10596"/>
        <dbReference type="Rhea" id="RHEA-COMP:10136"/>
        <dbReference type="Rhea" id="RHEA-COMP:20101"/>
        <dbReference type="ChEBI" id="CHEBI:15378"/>
        <dbReference type="ChEBI" id="CHEBI:30616"/>
        <dbReference type="ChEBI" id="CHEBI:46858"/>
        <dbReference type="ChEBI" id="CHEBI:61978"/>
        <dbReference type="ChEBI" id="CHEBI:456216"/>
        <dbReference type="EC" id="2.7.12.1"/>
    </reaction>
</comment>
<comment type="similarity">
    <text evidence="1">Belongs to the protein kinase superfamily. CMGC Ser/Thr protein kinase family. MNB/DYRK subfamily.</text>
</comment>
<dbReference type="GO" id="GO:0004674">
    <property type="term" value="F:protein serine/threonine kinase activity"/>
    <property type="evidence" value="ECO:0007669"/>
    <property type="project" value="UniProtKB-KW"/>
</dbReference>
<dbReference type="GO" id="GO:0005737">
    <property type="term" value="C:cytoplasm"/>
    <property type="evidence" value="ECO:0007669"/>
    <property type="project" value="TreeGrafter"/>
</dbReference>
<dbReference type="SMART" id="SM00220">
    <property type="entry name" value="S_TKc"/>
    <property type="match status" value="1"/>
</dbReference>
<evidence type="ECO:0000256" key="12">
    <source>
        <dbReference type="SAM" id="MobiDB-lite"/>
    </source>
</evidence>
<dbReference type="InterPro" id="IPR050494">
    <property type="entry name" value="Ser_Thr_dual-spec_kinase"/>
</dbReference>
<evidence type="ECO:0000256" key="11">
    <source>
        <dbReference type="PROSITE-ProRule" id="PRU10141"/>
    </source>
</evidence>
<gene>
    <name evidence="14" type="ORF">BSTOLATCC_MIC29819</name>
</gene>
<dbReference type="Gene3D" id="3.30.200.20">
    <property type="entry name" value="Phosphorylase Kinase, domain 1"/>
    <property type="match status" value="1"/>
</dbReference>
<dbReference type="InterPro" id="IPR008271">
    <property type="entry name" value="Ser/Thr_kinase_AS"/>
</dbReference>
<dbReference type="EMBL" id="CAJZBQ010000029">
    <property type="protein sequence ID" value="CAG9321914.1"/>
    <property type="molecule type" value="Genomic_DNA"/>
</dbReference>
<dbReference type="CDD" id="cd14210">
    <property type="entry name" value="PKc_DYRK"/>
    <property type="match status" value="1"/>
</dbReference>
<dbReference type="GO" id="GO:0005524">
    <property type="term" value="F:ATP binding"/>
    <property type="evidence" value="ECO:0007669"/>
    <property type="project" value="UniProtKB-UniRule"/>
</dbReference>
<dbReference type="EC" id="2.7.12.1" evidence="2"/>
<keyword evidence="5 11" id="KW-0547">Nucleotide-binding</keyword>
<feature type="region of interest" description="Disordered" evidence="12">
    <location>
        <begin position="465"/>
        <end position="505"/>
    </location>
</feature>
<evidence type="ECO:0000256" key="6">
    <source>
        <dbReference type="ARBA" id="ARBA00022777"/>
    </source>
</evidence>
<keyword evidence="6" id="KW-0418">Kinase</keyword>
<dbReference type="Pfam" id="PF00069">
    <property type="entry name" value="Pkinase"/>
    <property type="match status" value="1"/>
</dbReference>
<evidence type="ECO:0000256" key="3">
    <source>
        <dbReference type="ARBA" id="ARBA00022527"/>
    </source>
</evidence>
<evidence type="ECO:0000256" key="4">
    <source>
        <dbReference type="ARBA" id="ARBA00022679"/>
    </source>
</evidence>
<dbReference type="GO" id="GO:0005856">
    <property type="term" value="C:cytoskeleton"/>
    <property type="evidence" value="ECO:0007669"/>
    <property type="project" value="TreeGrafter"/>
</dbReference>